<reference evidence="8 9" key="1">
    <citation type="submission" date="2018-09" db="EMBL/GenBank/DDBJ databases">
        <title>YIM PH21274 draft genome.</title>
        <authorList>
            <person name="Miao C."/>
        </authorList>
    </citation>
    <scope>NUCLEOTIDE SEQUENCE [LARGE SCALE GENOMIC DNA]</scope>
    <source>
        <strain evidence="8 9">YIM PH 21724</strain>
    </source>
</reference>
<dbReference type="PANTHER" id="PTHR35807:SF1">
    <property type="entry name" value="TRANSCRIPTIONAL REGULATOR REDD"/>
    <property type="match status" value="1"/>
</dbReference>
<dbReference type="Gene3D" id="1.10.10.10">
    <property type="entry name" value="Winged helix-like DNA-binding domain superfamily/Winged helix DNA-binding domain"/>
    <property type="match status" value="1"/>
</dbReference>
<dbReference type="GO" id="GO:0000160">
    <property type="term" value="P:phosphorelay signal transduction system"/>
    <property type="evidence" value="ECO:0007669"/>
    <property type="project" value="InterPro"/>
</dbReference>
<evidence type="ECO:0000256" key="2">
    <source>
        <dbReference type="ARBA" id="ARBA00023015"/>
    </source>
</evidence>
<evidence type="ECO:0000313" key="8">
    <source>
        <dbReference type="EMBL" id="RJO70702.1"/>
    </source>
</evidence>
<dbReference type="EMBL" id="QZFU01000036">
    <property type="protein sequence ID" value="RJO70702.1"/>
    <property type="molecule type" value="Genomic_DNA"/>
</dbReference>
<dbReference type="Pfam" id="PF00486">
    <property type="entry name" value="Trans_reg_C"/>
    <property type="match status" value="1"/>
</dbReference>
<evidence type="ECO:0000256" key="1">
    <source>
        <dbReference type="ARBA" id="ARBA00005820"/>
    </source>
</evidence>
<dbReference type="Proteomes" id="UP000266677">
    <property type="component" value="Unassembled WGS sequence"/>
</dbReference>
<dbReference type="CDD" id="cd15831">
    <property type="entry name" value="BTAD"/>
    <property type="match status" value="1"/>
</dbReference>
<dbReference type="InterPro" id="IPR036388">
    <property type="entry name" value="WH-like_DNA-bd_sf"/>
</dbReference>
<dbReference type="InterPro" id="IPR005158">
    <property type="entry name" value="BTAD"/>
</dbReference>
<keyword evidence="3 5" id="KW-0238">DNA-binding</keyword>
<dbReference type="InterPro" id="IPR016032">
    <property type="entry name" value="Sig_transdc_resp-reg_C-effctor"/>
</dbReference>
<dbReference type="InterPro" id="IPR051677">
    <property type="entry name" value="AfsR-DnrI-RedD_regulator"/>
</dbReference>
<feature type="domain" description="OmpR/PhoB-type" evidence="7">
    <location>
        <begin position="76"/>
        <end position="175"/>
    </location>
</feature>
<dbReference type="InterPro" id="IPR001867">
    <property type="entry name" value="OmpR/PhoB-type_DNA-bd"/>
</dbReference>
<dbReference type="SUPFAM" id="SSF48452">
    <property type="entry name" value="TPR-like"/>
    <property type="match status" value="1"/>
</dbReference>
<sequence length="332" mass="36629">MPNCGSARRRRDRARTFATSNSPKSATTRIRGCGDLIALRIFFGSPVIPGGPFAALAGERRGIVPRSTGPVPVAEGEFLTVTTEVHLLGPLRITVDGVEADLTGQKLRGILAVLALRAGQPVRRDELIEELRLSRTSDSSNSLHAHIARLRRWLRARSADPGILTSVGSSYRLDLDRHAVDAHLFEDRVEHALEISDDEPRRASTLLTEALALWRGDALADLDGGPFVTDRAAQLRRLRATAREVLTSLWVEAHQDRRVIVYARRFLDDDPLNERLWESLIVALRRSNRPAQAYRAFREADELYRAELGIPLASSVREALSGPLSPPLAAGL</sequence>
<dbReference type="GO" id="GO:0003677">
    <property type="term" value="F:DNA binding"/>
    <property type="evidence" value="ECO:0007669"/>
    <property type="project" value="UniProtKB-UniRule"/>
</dbReference>
<dbReference type="GO" id="GO:0006355">
    <property type="term" value="P:regulation of DNA-templated transcription"/>
    <property type="evidence" value="ECO:0007669"/>
    <property type="project" value="InterPro"/>
</dbReference>
<evidence type="ECO:0000259" key="7">
    <source>
        <dbReference type="PROSITE" id="PS51755"/>
    </source>
</evidence>
<dbReference type="SUPFAM" id="SSF46894">
    <property type="entry name" value="C-terminal effector domain of the bipartite response regulators"/>
    <property type="match status" value="1"/>
</dbReference>
<feature type="DNA-binding region" description="OmpR/PhoB-type" evidence="5">
    <location>
        <begin position="76"/>
        <end position="175"/>
    </location>
</feature>
<dbReference type="Gene3D" id="1.25.40.10">
    <property type="entry name" value="Tetratricopeptide repeat domain"/>
    <property type="match status" value="1"/>
</dbReference>
<comment type="caution">
    <text evidence="8">The sequence shown here is derived from an EMBL/GenBank/DDBJ whole genome shotgun (WGS) entry which is preliminary data.</text>
</comment>
<feature type="region of interest" description="Disordered" evidence="6">
    <location>
        <begin position="1"/>
        <end position="25"/>
    </location>
</feature>
<evidence type="ECO:0000313" key="9">
    <source>
        <dbReference type="Proteomes" id="UP000266677"/>
    </source>
</evidence>
<evidence type="ECO:0000256" key="4">
    <source>
        <dbReference type="ARBA" id="ARBA00023163"/>
    </source>
</evidence>
<dbReference type="PROSITE" id="PS51755">
    <property type="entry name" value="OMPR_PHOB"/>
    <property type="match status" value="1"/>
</dbReference>
<dbReference type="AlphaFoldDB" id="A0A3A4JVU3"/>
<keyword evidence="2" id="KW-0805">Transcription regulation</keyword>
<protein>
    <recommendedName>
        <fullName evidence="7">OmpR/PhoB-type domain-containing protein</fullName>
    </recommendedName>
</protein>
<proteinExistence type="inferred from homology"/>
<evidence type="ECO:0000256" key="6">
    <source>
        <dbReference type="SAM" id="MobiDB-lite"/>
    </source>
</evidence>
<evidence type="ECO:0000256" key="3">
    <source>
        <dbReference type="ARBA" id="ARBA00023125"/>
    </source>
</evidence>
<dbReference type="PANTHER" id="PTHR35807">
    <property type="entry name" value="TRANSCRIPTIONAL REGULATOR REDD-RELATED"/>
    <property type="match status" value="1"/>
</dbReference>
<organism evidence="8 9">
    <name type="scientific">Nocardia panacis</name>
    <dbReference type="NCBI Taxonomy" id="2340916"/>
    <lineage>
        <taxon>Bacteria</taxon>
        <taxon>Bacillati</taxon>
        <taxon>Actinomycetota</taxon>
        <taxon>Actinomycetes</taxon>
        <taxon>Mycobacteriales</taxon>
        <taxon>Nocardiaceae</taxon>
        <taxon>Nocardia</taxon>
    </lineage>
</organism>
<dbReference type="Pfam" id="PF03704">
    <property type="entry name" value="BTAD"/>
    <property type="match status" value="1"/>
</dbReference>
<evidence type="ECO:0000256" key="5">
    <source>
        <dbReference type="PROSITE-ProRule" id="PRU01091"/>
    </source>
</evidence>
<dbReference type="InterPro" id="IPR011990">
    <property type="entry name" value="TPR-like_helical_dom_sf"/>
</dbReference>
<keyword evidence="4" id="KW-0804">Transcription</keyword>
<accession>A0A3A4JVU3</accession>
<comment type="similarity">
    <text evidence="1">Belongs to the AfsR/DnrI/RedD regulatory family.</text>
</comment>
<keyword evidence="9" id="KW-1185">Reference proteome</keyword>
<dbReference type="SMART" id="SM01043">
    <property type="entry name" value="BTAD"/>
    <property type="match status" value="1"/>
</dbReference>
<dbReference type="SMART" id="SM00862">
    <property type="entry name" value="Trans_reg_C"/>
    <property type="match status" value="1"/>
</dbReference>
<name>A0A3A4JVU3_9NOCA</name>
<gene>
    <name evidence="8" type="ORF">D5S18_26205</name>
</gene>